<dbReference type="Proteomes" id="UP000433883">
    <property type="component" value="Unassembled WGS sequence"/>
</dbReference>
<feature type="compositionally biased region" description="Low complexity" evidence="1">
    <location>
        <begin position="42"/>
        <end position="58"/>
    </location>
</feature>
<evidence type="ECO:0000313" key="2">
    <source>
        <dbReference type="EMBL" id="KAE9978208.1"/>
    </source>
</evidence>
<dbReference type="EMBL" id="WNWQ01000116">
    <property type="protein sequence ID" value="KAE9978208.1"/>
    <property type="molecule type" value="Genomic_DNA"/>
</dbReference>
<reference evidence="2 3" key="1">
    <citation type="submission" date="2019-11" db="EMBL/GenBank/DDBJ databases">
        <title>Venturia inaequalis Genome Resource.</title>
        <authorList>
            <person name="Lichtner F.J."/>
        </authorList>
    </citation>
    <scope>NUCLEOTIDE SEQUENCE [LARGE SCALE GENOMIC DNA]</scope>
    <source>
        <strain evidence="2">Bline_iso_100314</strain>
    </source>
</reference>
<gene>
    <name evidence="2" type="ORF">BLS_000800</name>
</gene>
<feature type="region of interest" description="Disordered" evidence="1">
    <location>
        <begin position="170"/>
        <end position="196"/>
    </location>
</feature>
<name>A0A8H3UZ14_VENIN</name>
<feature type="region of interest" description="Disordered" evidence="1">
    <location>
        <begin position="1"/>
        <end position="63"/>
    </location>
</feature>
<evidence type="ECO:0000313" key="3">
    <source>
        <dbReference type="Proteomes" id="UP000433883"/>
    </source>
</evidence>
<feature type="compositionally biased region" description="Basic and acidic residues" evidence="1">
    <location>
        <begin position="173"/>
        <end position="182"/>
    </location>
</feature>
<comment type="caution">
    <text evidence="2">The sequence shown here is derived from an EMBL/GenBank/DDBJ whole genome shotgun (WGS) entry which is preliminary data.</text>
</comment>
<feature type="compositionally biased region" description="Polar residues" evidence="1">
    <location>
        <begin position="1"/>
        <end position="25"/>
    </location>
</feature>
<protein>
    <submittedName>
        <fullName evidence="2">Uncharacterized protein</fullName>
    </submittedName>
</protein>
<evidence type="ECO:0000256" key="1">
    <source>
        <dbReference type="SAM" id="MobiDB-lite"/>
    </source>
</evidence>
<proteinExistence type="predicted"/>
<dbReference type="AlphaFoldDB" id="A0A8H3UZ14"/>
<sequence>MAPPTRSNDNSKSTFLPRDQNNTQSPASRANLPPNPPRRRLQQPTQRQQQQVPVPRSRIQYMPQPSTLAEAYRAHESNYTSKPIDYPLGRHVKVQVAGAPGIHHTHPIIGARFILQADGCVAPRSIAPDMMEAIFLGDPGHFICLDDGARHGTYAYFYYCWKRQEFPEPGAVDADRDSESKAFRRPANAAQIPNTNKPSSLEEFLYRAGFWNEFGPDVCVGSPQGSRLRSAVLKNMIHHMDIAWHELTVHTGKNITLPNGRDDVLAYLEASLPFWSDPTWKRPEGIPQTPTQYKMFHQSTQLFPYILHVDRCVRQREAEIRRGLASREGYIPPAQVQLGLGKRKKSGLQFITLDEVDFMDEFLDYTNCEEGVEEKKGAEMTG</sequence>
<accession>A0A8H3UZ14</accession>
<organism evidence="2 3">
    <name type="scientific">Venturia inaequalis</name>
    <name type="common">Apple scab fungus</name>
    <dbReference type="NCBI Taxonomy" id="5025"/>
    <lineage>
        <taxon>Eukaryota</taxon>
        <taxon>Fungi</taxon>
        <taxon>Dikarya</taxon>
        <taxon>Ascomycota</taxon>
        <taxon>Pezizomycotina</taxon>
        <taxon>Dothideomycetes</taxon>
        <taxon>Pleosporomycetidae</taxon>
        <taxon>Venturiales</taxon>
        <taxon>Venturiaceae</taxon>
        <taxon>Venturia</taxon>
    </lineage>
</organism>